<dbReference type="SUPFAM" id="SSF46689">
    <property type="entry name" value="Homeodomain-like"/>
    <property type="match status" value="1"/>
</dbReference>
<feature type="domain" description="Myb-like" evidence="8">
    <location>
        <begin position="9"/>
        <end position="61"/>
    </location>
</feature>
<dbReference type="PROSITE" id="PS50090">
    <property type="entry name" value="MYB_LIKE"/>
    <property type="match status" value="2"/>
</dbReference>
<evidence type="ECO:0000256" key="3">
    <source>
        <dbReference type="ARBA" id="ARBA00023015"/>
    </source>
</evidence>
<evidence type="ECO:0000313" key="10">
    <source>
        <dbReference type="Proteomes" id="UP000189703"/>
    </source>
</evidence>
<keyword evidence="3" id="KW-0805">Transcription regulation</keyword>
<dbReference type="InterPro" id="IPR017930">
    <property type="entry name" value="Myb_dom"/>
</dbReference>
<evidence type="ECO:0000313" key="11">
    <source>
        <dbReference type="RefSeq" id="XP_010240823.1"/>
    </source>
</evidence>
<sequence>MGRHSCCYKQKLRKGLWSPEEDEKLLKYITKYGHGCWSSVPKQAGLQRCGKSCRLRWINYLRPDLKRGTFSQQEEKLIIELHAVLGNRWSQIAGQLPGRTDNEIKNFWNSCIKKKLRQSGIDPNTHKPLSEVENEEKAPPTTTTTTTNNNKNTNTTTNNNSSSNKNKNNKNNYSMSISSSSNNSDKASGIKPNELNFLKAENSKPGLGIPEPKPPLVGGIRYPLEGCLSSKINNNLNDSITPTQTTKDFFLDRFVTSHESSSSSRPSDSVTCFPLQQLNYDGSNAGLSANTNPSLWFNQNYRPFEMNSEFNSNTISTVLPSASTSVLPTPVGIRPALTGSFSINGVHYWQTGSSSNSSSSSSGSNSSIELQGNNSFFDNAVFSWGLADCRASDKQTQIHPIEGEPEDLKWSEFLHNPLLMASTLQNQTPQPIYSDIKSEAQFITDGPSTSWQQNQQQQQQLQASDVYAKDFQRLAAVFGQI</sequence>
<dbReference type="AlphaFoldDB" id="A0A1U7Z2I3"/>
<evidence type="ECO:0000256" key="4">
    <source>
        <dbReference type="ARBA" id="ARBA00023125"/>
    </source>
</evidence>
<evidence type="ECO:0000256" key="1">
    <source>
        <dbReference type="ARBA" id="ARBA00004123"/>
    </source>
</evidence>
<gene>
    <name evidence="11" type="primary">LOC104585586</name>
</gene>
<evidence type="ECO:0000256" key="7">
    <source>
        <dbReference type="SAM" id="MobiDB-lite"/>
    </source>
</evidence>
<dbReference type="InterPro" id="IPR009057">
    <property type="entry name" value="Homeodomain-like_sf"/>
</dbReference>
<dbReference type="InParanoid" id="A0A1U7Z2I3"/>
<keyword evidence="6" id="KW-0539">Nucleus</keyword>
<protein>
    <submittedName>
        <fullName evidence="11">Transcription factor MYB26</fullName>
    </submittedName>
</protein>
<dbReference type="GO" id="GO:0005634">
    <property type="term" value="C:nucleus"/>
    <property type="evidence" value="ECO:0000318"/>
    <property type="project" value="GO_Central"/>
</dbReference>
<organism evidence="10 11">
    <name type="scientific">Nelumbo nucifera</name>
    <name type="common">Sacred lotus</name>
    <dbReference type="NCBI Taxonomy" id="4432"/>
    <lineage>
        <taxon>Eukaryota</taxon>
        <taxon>Viridiplantae</taxon>
        <taxon>Streptophyta</taxon>
        <taxon>Embryophyta</taxon>
        <taxon>Tracheophyta</taxon>
        <taxon>Spermatophyta</taxon>
        <taxon>Magnoliopsida</taxon>
        <taxon>Proteales</taxon>
        <taxon>Nelumbonaceae</taxon>
        <taxon>Nelumbo</taxon>
    </lineage>
</organism>
<dbReference type="FunFam" id="1.10.10.60:FF:000047">
    <property type="entry name" value="Myb transcription factor"/>
    <property type="match status" value="1"/>
</dbReference>
<keyword evidence="10" id="KW-1185">Reference proteome</keyword>
<name>A0A1U7Z2I3_NELNU</name>
<evidence type="ECO:0000256" key="2">
    <source>
        <dbReference type="ARBA" id="ARBA00022737"/>
    </source>
</evidence>
<dbReference type="PANTHER" id="PTHR47997">
    <property type="entry name" value="MYB DOMAIN PROTEIN 55"/>
    <property type="match status" value="1"/>
</dbReference>
<dbReference type="RefSeq" id="XP_010240823.1">
    <property type="nucleotide sequence ID" value="XM_010242521.2"/>
</dbReference>
<feature type="domain" description="HTH myb-type" evidence="9">
    <location>
        <begin position="66"/>
        <end position="116"/>
    </location>
</feature>
<dbReference type="KEGG" id="nnu:104585586"/>
<feature type="compositionally biased region" description="Low complexity" evidence="7">
    <location>
        <begin position="141"/>
        <end position="184"/>
    </location>
</feature>
<comment type="subcellular location">
    <subcellularLocation>
        <location evidence="1">Nucleus</location>
    </subcellularLocation>
</comment>
<dbReference type="SMART" id="SM00717">
    <property type="entry name" value="SANT"/>
    <property type="match status" value="2"/>
</dbReference>
<evidence type="ECO:0000259" key="8">
    <source>
        <dbReference type="PROSITE" id="PS50090"/>
    </source>
</evidence>
<reference evidence="11" key="1">
    <citation type="submission" date="2025-08" db="UniProtKB">
        <authorList>
            <consortium name="RefSeq"/>
        </authorList>
    </citation>
    <scope>IDENTIFICATION</scope>
</reference>
<dbReference type="eggNOG" id="KOG0048">
    <property type="taxonomic scope" value="Eukaryota"/>
</dbReference>
<feature type="region of interest" description="Disordered" evidence="7">
    <location>
        <begin position="119"/>
        <end position="190"/>
    </location>
</feature>
<evidence type="ECO:0000259" key="9">
    <source>
        <dbReference type="PROSITE" id="PS51294"/>
    </source>
</evidence>
<keyword evidence="2" id="KW-0677">Repeat</keyword>
<dbReference type="GO" id="GO:0006355">
    <property type="term" value="P:regulation of DNA-templated transcription"/>
    <property type="evidence" value="ECO:0000318"/>
    <property type="project" value="GO_Central"/>
</dbReference>
<evidence type="ECO:0000256" key="6">
    <source>
        <dbReference type="ARBA" id="ARBA00023242"/>
    </source>
</evidence>
<dbReference type="Pfam" id="PF00249">
    <property type="entry name" value="Myb_DNA-binding"/>
    <property type="match status" value="2"/>
</dbReference>
<dbReference type="FunFam" id="1.10.10.60:FF:000221">
    <property type="entry name" value="MYB transcription factor"/>
    <property type="match status" value="1"/>
</dbReference>
<proteinExistence type="predicted"/>
<dbReference type="OrthoDB" id="2143914at2759"/>
<dbReference type="Gene3D" id="1.10.10.60">
    <property type="entry name" value="Homeodomain-like"/>
    <property type="match status" value="2"/>
</dbReference>
<dbReference type="PANTHER" id="PTHR47997:SF75">
    <property type="entry name" value="MYB DOMAIN PROTEIN 55"/>
    <property type="match status" value="1"/>
</dbReference>
<dbReference type="SMR" id="A0A1U7Z2I3"/>
<dbReference type="InterPro" id="IPR001005">
    <property type="entry name" value="SANT/Myb"/>
</dbReference>
<dbReference type="FunCoup" id="A0A1U7Z2I3">
    <property type="interactions" value="92"/>
</dbReference>
<accession>A0A1U7Z2I3</accession>
<dbReference type="PROSITE" id="PS51294">
    <property type="entry name" value="HTH_MYB"/>
    <property type="match status" value="2"/>
</dbReference>
<feature type="domain" description="Myb-like" evidence="8">
    <location>
        <begin position="62"/>
        <end position="112"/>
    </location>
</feature>
<dbReference type="GO" id="GO:0000976">
    <property type="term" value="F:transcription cis-regulatory region binding"/>
    <property type="evidence" value="ECO:0000318"/>
    <property type="project" value="GO_Central"/>
</dbReference>
<evidence type="ECO:0000256" key="5">
    <source>
        <dbReference type="ARBA" id="ARBA00023163"/>
    </source>
</evidence>
<dbReference type="Proteomes" id="UP000189703">
    <property type="component" value="Unplaced"/>
</dbReference>
<dbReference type="GeneID" id="104585586"/>
<feature type="compositionally biased region" description="Basic and acidic residues" evidence="7">
    <location>
        <begin position="124"/>
        <end position="138"/>
    </location>
</feature>
<dbReference type="CDD" id="cd00167">
    <property type="entry name" value="SANT"/>
    <property type="match status" value="2"/>
</dbReference>
<keyword evidence="4" id="KW-0238">DNA-binding</keyword>
<dbReference type="OMA" id="AEEIKWS"/>
<dbReference type="InterPro" id="IPR051953">
    <property type="entry name" value="Plant_SW-associated_TFs"/>
</dbReference>
<keyword evidence="5" id="KW-0804">Transcription</keyword>
<feature type="domain" description="HTH myb-type" evidence="9">
    <location>
        <begin position="9"/>
        <end position="65"/>
    </location>
</feature>